<reference evidence="3 4" key="2">
    <citation type="journal article" date="2014" name="PLoS ONE">
        <title>Evolution of mitochondria reconstructed from the energy metabolism of living bacteria.</title>
        <authorList>
            <person name="Degli Esposti M."/>
            <person name="Chouaia B."/>
            <person name="Comandatore F."/>
            <person name="Crotti E."/>
            <person name="Sassera D."/>
            <person name="Lievens P.M."/>
            <person name="Daffonchio D."/>
            <person name="Bandi C."/>
        </authorList>
    </citation>
    <scope>NUCLEOTIDE SEQUENCE [LARGE SCALE GENOMIC DNA]</scope>
    <source>
        <strain evidence="3 4">SF2.1</strain>
    </source>
</reference>
<keyword evidence="1" id="KW-0238">DNA-binding</keyword>
<protein>
    <submittedName>
        <fullName evidence="3">Uncharacterized protein</fullName>
    </submittedName>
</protein>
<evidence type="ECO:0000256" key="1">
    <source>
        <dbReference type="ARBA" id="ARBA00023125"/>
    </source>
</evidence>
<feature type="compositionally biased region" description="Basic and acidic residues" evidence="2">
    <location>
        <begin position="96"/>
        <end position="123"/>
    </location>
</feature>
<proteinExistence type="predicted"/>
<dbReference type="InterPro" id="IPR010992">
    <property type="entry name" value="IHF-like_DNA-bd_dom_sf"/>
</dbReference>
<dbReference type="GO" id="GO:0003677">
    <property type="term" value="F:DNA binding"/>
    <property type="evidence" value="ECO:0007669"/>
    <property type="project" value="UniProtKB-KW"/>
</dbReference>
<evidence type="ECO:0000256" key="2">
    <source>
        <dbReference type="SAM" id="MobiDB-lite"/>
    </source>
</evidence>
<sequence>MKGDRKMPARTTFEDLLRRVEEAVQRPPLEVRRTIEAFFELMPEVLAETDMPVRIRHFGQFMLSVPRRTHYGIQSRARTLKPEIIFRTTPNLKTRLAEVKPTPDRASLRPTKADDKANKQTEHDTDDNG</sequence>
<dbReference type="AlphaFoldDB" id="A0A060QLT4"/>
<gene>
    <name evidence="3" type="ORF">ASAP_2996</name>
</gene>
<feature type="region of interest" description="Disordered" evidence="2">
    <location>
        <begin position="96"/>
        <end position="129"/>
    </location>
</feature>
<evidence type="ECO:0000313" key="3">
    <source>
        <dbReference type="EMBL" id="CDG41041.1"/>
    </source>
</evidence>
<dbReference type="EMBL" id="CBLX010000025">
    <property type="protein sequence ID" value="CDG41041.1"/>
    <property type="molecule type" value="Genomic_DNA"/>
</dbReference>
<reference evidence="3 4" key="1">
    <citation type="journal article" date="2014" name="Genome Biol. Evol.">
        <title>Acetic acid bacteria genomes reveal functional traits for adaptation to life in insect guts.</title>
        <authorList>
            <person name="Chouaia B."/>
            <person name="Gaiarsa S."/>
            <person name="Crotti E."/>
            <person name="Comandatore F."/>
            <person name="Degli Esposti M."/>
            <person name="Ricci I."/>
            <person name="Alma A."/>
            <person name="Favia G."/>
            <person name="Bandi C."/>
            <person name="Daffonchio D."/>
        </authorList>
    </citation>
    <scope>NUCLEOTIDE SEQUENCE [LARGE SCALE GENOMIC DNA]</scope>
    <source>
        <strain evidence="3 4">SF2.1</strain>
    </source>
</reference>
<dbReference type="Proteomes" id="UP000027583">
    <property type="component" value="Unassembled WGS sequence"/>
</dbReference>
<name>A0A060QLT4_9PROT</name>
<dbReference type="SUPFAM" id="SSF47729">
    <property type="entry name" value="IHF-like DNA-binding proteins"/>
    <property type="match status" value="1"/>
</dbReference>
<comment type="caution">
    <text evidence="3">The sequence shown here is derived from an EMBL/GenBank/DDBJ whole genome shotgun (WGS) entry which is preliminary data.</text>
</comment>
<organism evidence="3 4">
    <name type="scientific">Asaia bogorensis</name>
    <dbReference type="NCBI Taxonomy" id="91915"/>
    <lineage>
        <taxon>Bacteria</taxon>
        <taxon>Pseudomonadati</taxon>
        <taxon>Pseudomonadota</taxon>
        <taxon>Alphaproteobacteria</taxon>
        <taxon>Acetobacterales</taxon>
        <taxon>Acetobacteraceae</taxon>
        <taxon>Asaia</taxon>
    </lineage>
</organism>
<accession>A0A060QLT4</accession>
<evidence type="ECO:0000313" key="4">
    <source>
        <dbReference type="Proteomes" id="UP000027583"/>
    </source>
</evidence>